<evidence type="ECO:0000256" key="3">
    <source>
        <dbReference type="ARBA" id="ARBA00022989"/>
    </source>
</evidence>
<dbReference type="InterPro" id="IPR045863">
    <property type="entry name" value="CorA_TM1_TM2"/>
</dbReference>
<protein>
    <recommendedName>
        <fullName evidence="8">Cora-domain-containing protein</fullName>
    </recommendedName>
</protein>
<dbReference type="Gene3D" id="1.20.58.340">
    <property type="entry name" value="Magnesium transport protein CorA, transmembrane region"/>
    <property type="match status" value="1"/>
</dbReference>
<dbReference type="SUPFAM" id="SSF144083">
    <property type="entry name" value="Magnesium transport protein CorA, transmembrane region"/>
    <property type="match status" value="1"/>
</dbReference>
<dbReference type="GO" id="GO:0050897">
    <property type="term" value="F:cobalt ion binding"/>
    <property type="evidence" value="ECO:0007669"/>
    <property type="project" value="TreeGrafter"/>
</dbReference>
<name>A0A6G1GZJ9_9PEZI</name>
<dbReference type="Pfam" id="PF01544">
    <property type="entry name" value="CorA"/>
    <property type="match status" value="1"/>
</dbReference>
<feature type="transmembrane region" description="Helical" evidence="5">
    <location>
        <begin position="431"/>
        <end position="452"/>
    </location>
</feature>
<evidence type="ECO:0000256" key="5">
    <source>
        <dbReference type="SAM" id="Phobius"/>
    </source>
</evidence>
<keyword evidence="2 5" id="KW-0812">Transmembrane</keyword>
<evidence type="ECO:0000256" key="4">
    <source>
        <dbReference type="ARBA" id="ARBA00023136"/>
    </source>
</evidence>
<evidence type="ECO:0008006" key="8">
    <source>
        <dbReference type="Google" id="ProtNLM"/>
    </source>
</evidence>
<keyword evidence="3 5" id="KW-1133">Transmembrane helix</keyword>
<dbReference type="OrthoDB" id="194358at2759"/>
<evidence type="ECO:0000313" key="6">
    <source>
        <dbReference type="EMBL" id="KAF1986381.1"/>
    </source>
</evidence>
<keyword evidence="7" id="KW-1185">Reference proteome</keyword>
<proteinExistence type="predicted"/>
<dbReference type="PANTHER" id="PTHR46494:SF1">
    <property type="entry name" value="CORA FAMILY METAL ION TRANSPORTER (EUROFUNG)"/>
    <property type="match status" value="1"/>
</dbReference>
<reference evidence="6" key="1">
    <citation type="journal article" date="2020" name="Stud. Mycol.">
        <title>101 Dothideomycetes genomes: a test case for predicting lifestyles and emergence of pathogens.</title>
        <authorList>
            <person name="Haridas S."/>
            <person name="Albert R."/>
            <person name="Binder M."/>
            <person name="Bloem J."/>
            <person name="Labutti K."/>
            <person name="Salamov A."/>
            <person name="Andreopoulos B."/>
            <person name="Baker S."/>
            <person name="Barry K."/>
            <person name="Bills G."/>
            <person name="Bluhm B."/>
            <person name="Cannon C."/>
            <person name="Castanera R."/>
            <person name="Culley D."/>
            <person name="Daum C."/>
            <person name="Ezra D."/>
            <person name="Gonzalez J."/>
            <person name="Henrissat B."/>
            <person name="Kuo A."/>
            <person name="Liang C."/>
            <person name="Lipzen A."/>
            <person name="Lutzoni F."/>
            <person name="Magnuson J."/>
            <person name="Mondo S."/>
            <person name="Nolan M."/>
            <person name="Ohm R."/>
            <person name="Pangilinan J."/>
            <person name="Park H.-J."/>
            <person name="Ramirez L."/>
            <person name="Alfaro M."/>
            <person name="Sun H."/>
            <person name="Tritt A."/>
            <person name="Yoshinaga Y."/>
            <person name="Zwiers L.-H."/>
            <person name="Turgeon B."/>
            <person name="Goodwin S."/>
            <person name="Spatafora J."/>
            <person name="Crous P."/>
            <person name="Grigoriev I."/>
        </authorList>
    </citation>
    <scope>NUCLEOTIDE SEQUENCE</scope>
    <source>
        <strain evidence="6">CBS 113979</strain>
    </source>
</reference>
<dbReference type="GO" id="GO:0005886">
    <property type="term" value="C:plasma membrane"/>
    <property type="evidence" value="ECO:0007669"/>
    <property type="project" value="UniProtKB-SubCell"/>
</dbReference>
<dbReference type="PANTHER" id="PTHR46494">
    <property type="entry name" value="CORA FAMILY METAL ION TRANSPORTER (EUROFUNG)"/>
    <property type="match status" value="1"/>
</dbReference>
<dbReference type="InterPro" id="IPR002523">
    <property type="entry name" value="MgTranspt_CorA/ZnTranspt_ZntB"/>
</dbReference>
<dbReference type="EMBL" id="ML977157">
    <property type="protein sequence ID" value="KAF1986381.1"/>
    <property type="molecule type" value="Genomic_DNA"/>
</dbReference>
<dbReference type="Proteomes" id="UP000800041">
    <property type="component" value="Unassembled WGS sequence"/>
</dbReference>
<sequence length="563" mass="64875">MKWEQESFKQGRVLIIDYMVRTHGSNAQGDARYKVLARECETLDTLKKHYDTSLERQSKVLRLIHVQDAPWATRFLSEKYLGRSFEATTFNFEHLISSKTTKRAGKTNFNGKTFQLQRDPWRGIGKIAFSFDYLRTLPGGEVVPIEDEQGDWDDAGTSVHDLNPVVQRLSMYVQHRGGSHVPIEMVPPYADAGGDPTEPIRGGPPPLSQFDNDTTIIIFSQSSSASVHDNIIGPRMELESRWRRLIFYLSRDARENIDTMLVECLDTILHDLVAAISHSWERELETCLAVVTGLESVVYDNPTDDSRASELWASSAAWLRMEKLLFLHMNCFTAFRGNLKMLFEEHADRDWFGTDELEKCANLLAEDLVKPTKAMSEMIYQAVTFRDVRQSLQLNTSLWRLSWITFIFLPLTFMVGFFGMNVDTFKGDPSIKWYFISAAPMMLLILVLQFIIKHVPGSDHPTVYERSAYKRRFREMAAKHPELWTHKGPRLYVYPKTVVGRTKWRLLMKWFRAENLVVKSQPAEAMGDNMLGPWAKMKCYLLKVWLGQIPLDEDGKVEPVHVF</sequence>
<evidence type="ECO:0000313" key="7">
    <source>
        <dbReference type="Proteomes" id="UP000800041"/>
    </source>
</evidence>
<evidence type="ECO:0000256" key="1">
    <source>
        <dbReference type="ARBA" id="ARBA00004651"/>
    </source>
</evidence>
<keyword evidence="4 5" id="KW-0472">Membrane</keyword>
<dbReference type="GO" id="GO:0015095">
    <property type="term" value="F:magnesium ion transmembrane transporter activity"/>
    <property type="evidence" value="ECO:0007669"/>
    <property type="project" value="TreeGrafter"/>
</dbReference>
<accession>A0A6G1GZJ9</accession>
<comment type="subcellular location">
    <subcellularLocation>
        <location evidence="1">Cell membrane</location>
        <topology evidence="1">Multi-pass membrane protein</topology>
    </subcellularLocation>
</comment>
<evidence type="ECO:0000256" key="2">
    <source>
        <dbReference type="ARBA" id="ARBA00022692"/>
    </source>
</evidence>
<organism evidence="6 7">
    <name type="scientific">Aulographum hederae CBS 113979</name>
    <dbReference type="NCBI Taxonomy" id="1176131"/>
    <lineage>
        <taxon>Eukaryota</taxon>
        <taxon>Fungi</taxon>
        <taxon>Dikarya</taxon>
        <taxon>Ascomycota</taxon>
        <taxon>Pezizomycotina</taxon>
        <taxon>Dothideomycetes</taxon>
        <taxon>Pleosporomycetidae</taxon>
        <taxon>Aulographales</taxon>
        <taxon>Aulographaceae</taxon>
    </lineage>
</organism>
<gene>
    <name evidence="6" type="ORF">K402DRAFT_431339</name>
</gene>
<dbReference type="GO" id="GO:0000287">
    <property type="term" value="F:magnesium ion binding"/>
    <property type="evidence" value="ECO:0007669"/>
    <property type="project" value="TreeGrafter"/>
</dbReference>
<feature type="transmembrane region" description="Helical" evidence="5">
    <location>
        <begin position="398"/>
        <end position="419"/>
    </location>
</feature>
<dbReference type="AlphaFoldDB" id="A0A6G1GZJ9"/>
<dbReference type="GO" id="GO:0015087">
    <property type="term" value="F:cobalt ion transmembrane transporter activity"/>
    <property type="evidence" value="ECO:0007669"/>
    <property type="project" value="TreeGrafter"/>
</dbReference>